<dbReference type="Proteomes" id="UP000003786">
    <property type="component" value="Chromosome 3"/>
</dbReference>
<feature type="region of interest" description="Disordered" evidence="1">
    <location>
        <begin position="2044"/>
        <end position="2065"/>
    </location>
</feature>
<protein>
    <submittedName>
        <fullName evidence="2">Uncharacterized protein</fullName>
    </submittedName>
</protein>
<evidence type="ECO:0000313" key="2">
    <source>
        <dbReference type="EMBL" id="BAM41577.1"/>
    </source>
</evidence>
<dbReference type="EMBL" id="AP011948">
    <property type="protein sequence ID" value="BAM41577.1"/>
    <property type="molecule type" value="Genomic_DNA"/>
</dbReference>
<feature type="compositionally biased region" description="Low complexity" evidence="1">
    <location>
        <begin position="2476"/>
        <end position="2492"/>
    </location>
</feature>
<gene>
    <name evidence="2" type="ORF">TOT_030000840</name>
</gene>
<feature type="region of interest" description="Disordered" evidence="1">
    <location>
        <begin position="525"/>
        <end position="550"/>
    </location>
</feature>
<feature type="compositionally biased region" description="Gly residues" evidence="1">
    <location>
        <begin position="1302"/>
        <end position="1313"/>
    </location>
</feature>
<reference evidence="2 3" key="1">
    <citation type="journal article" date="2012" name="MBio">
        <title>Comparative genome analysis of three eukaryotic parasites with differing abilities to transform leukocytes reveals key mediators of Theileria-induced leukocyte transformation.</title>
        <authorList>
            <person name="Hayashida K."/>
            <person name="Hara Y."/>
            <person name="Abe T."/>
            <person name="Yamasaki C."/>
            <person name="Toyoda A."/>
            <person name="Kosuge T."/>
            <person name="Suzuki Y."/>
            <person name="Sato Y."/>
            <person name="Kawashima S."/>
            <person name="Katayama T."/>
            <person name="Wakaguri H."/>
            <person name="Inoue N."/>
            <person name="Homma K."/>
            <person name="Tada-Umezaki M."/>
            <person name="Yagi Y."/>
            <person name="Fujii Y."/>
            <person name="Habara T."/>
            <person name="Kanehisa M."/>
            <person name="Watanabe H."/>
            <person name="Ito K."/>
            <person name="Gojobori T."/>
            <person name="Sugawara H."/>
            <person name="Imanishi T."/>
            <person name="Weir W."/>
            <person name="Gardner M."/>
            <person name="Pain A."/>
            <person name="Shiels B."/>
            <person name="Hattori M."/>
            <person name="Nene V."/>
            <person name="Sugimoto C."/>
        </authorList>
    </citation>
    <scope>NUCLEOTIDE SEQUENCE [LARGE SCALE GENOMIC DNA]</scope>
    <source>
        <strain evidence="2 3">Shintoku</strain>
    </source>
</reference>
<dbReference type="KEGG" id="tot:TOT_030000840"/>
<feature type="region of interest" description="Disordered" evidence="1">
    <location>
        <begin position="2368"/>
        <end position="2397"/>
    </location>
</feature>
<feature type="region of interest" description="Disordered" evidence="1">
    <location>
        <begin position="2275"/>
        <end position="2330"/>
    </location>
</feature>
<feature type="region of interest" description="Disordered" evidence="1">
    <location>
        <begin position="2004"/>
        <end position="2023"/>
    </location>
</feature>
<feature type="region of interest" description="Disordered" evidence="1">
    <location>
        <begin position="1297"/>
        <end position="1326"/>
    </location>
</feature>
<feature type="compositionally biased region" description="Polar residues" evidence="1">
    <location>
        <begin position="2547"/>
        <end position="2565"/>
    </location>
</feature>
<feature type="compositionally biased region" description="Low complexity" evidence="1">
    <location>
        <begin position="2524"/>
        <end position="2534"/>
    </location>
</feature>
<feature type="region of interest" description="Disordered" evidence="1">
    <location>
        <begin position="2459"/>
        <end position="2609"/>
    </location>
</feature>
<keyword evidence="3" id="KW-1185">Reference proteome</keyword>
<evidence type="ECO:0000256" key="1">
    <source>
        <dbReference type="SAM" id="MobiDB-lite"/>
    </source>
</evidence>
<feature type="compositionally biased region" description="Polar residues" evidence="1">
    <location>
        <begin position="2284"/>
        <end position="2317"/>
    </location>
</feature>
<proteinExistence type="predicted"/>
<accession>J4CDR0</accession>
<evidence type="ECO:0000313" key="3">
    <source>
        <dbReference type="Proteomes" id="UP000003786"/>
    </source>
</evidence>
<dbReference type="GeneID" id="20715984"/>
<sequence length="2726" mass="288199">MPVICLGTTHVLYIRGWIQVCVKEEPYSSCNLFKLCKHTLKPPRRGCIYVFKCSTGSNGSRKIKQGEYLSISNPCLCLECVDVYYNQHDPVKKPLVLVFKFKNGDDRSNGVTNRYYPMSCFETDKTQCPSKKIEDLCEYNEQSILCALLQENDSLPGLLTYDIMKRPTGAGNGEGGTNCKYNCGKIQVTKNGDDTSTSANGEPKLGAGFTRYKHAPTNSNGGNSNGNNAGKPACIIYRCQTLMGGNGTQAQTQELPEIQGQTYKCVSVYFGCKAKRNGAGASTGGGACPAASTSGSEGTACKPGATACSPATGEGTCPAEPPSATTSPCNQDVPLLLELHRNGANSTNGASTNPEYYAHLRSTNGARKNGNGPDKYYWVKLPCGNGADGRTNGDCVLKNLLDDIGLHTSSSGAGDNGHETLKQLLKQALNNGATDGANGDLTEKLQKMTGQNLTKLLKATVNGSQPSVQNGQQNGSKTLATLLLKRLQFDIIDSLVILLEKNCKNAHNGVADGYGDSQIQSAISGLQPNGRGTRVNRLKLGNGNDNGNGTKITVTEAPTDNGDPGSVCACLAKCFAKYGYCVIQHDFSQAVNTKLGQGCSAGLRLLLPTKENNERGGGGGGGGGQTKYAELRLYNSAEKTDPQYLQYLYYTKGAGSGGSAACTTACTTSTTGHTCSKTQNAQICSKLYVVFYKGVPSTGGRTSGSAGTGDPRPLLLCYRGCWYRPKDKNGYFSAWVKVDLGDKGACECSNGGPEGAGANCEKCKALFKALTTTVGFLNTVDLFQHPGTAGGEAGQTTCQPGEPGAAGATATCQSPTSSQTTGKCTYEVHQFRGSKIQVQVKCCPVNGTTASSGCYRKLTHRPAGTGNGSNSANTNNGFRLGDVVYCPSSGSSGDPQGSITYYGNGSDKGNGDHTSTHKWAPLTSVAVYYYNEDKGYCDPLLVELQFAKVAANGLQNGATTTEYYRLKTRNGSGGKLEWAKVDNGSKTNLAKPGCLTRYLDQIRYCLKKVVRIQLEKNKASDSYDLVGKDAKPGTSSSNGFSPIKNGVDNNGQLKVTVCECSGCDALTKSGYKCFKHDLSTALKSVHYQVAGLAFTLPGKNGDAGANGGGDKVVEIPLYSAEGQAGSKGVGPSGCLSSQSAATCPLEPTAGTCSAVTGAPSTCSPGQPITPLTYNSCMGDVYVYFYAGTNGAVQPATVDTDTVPLMLRYNGQFYRPCDRDQYFTRWVCVPGLCKTAGECRCACCPGVGAGDTGTSCGTHGPGGDGAECGPECPCCKELANELDRVNECLNRIDLDPEKASKAGSGGSSGAGTGYGLPESNGGKDLDTSVGNNRVCLTEKKPTGDDAQKAYVKVVHRTKNGFRIGCLTYCGKEITQDGVTPTALSNGQCDGPALSNGQTCSASPAAAGTTGNGTIKIEVAKGTGGPNGNGNHKNLVTTCGWNTVVVYYSTSDKCYSLPQLIVLLNTDGPVKNGEAVTGSADKKYGYYVLSSASTGGGGGAGSTGYAYQWRLVNGSKTPVKLDEKTDFQLLNAAVILLEQKAGKCIGGTYGDDKIKKAVGKAGLQSPGNDNDVNRLTGREITVKDETETGAGTGPCACVKQYGFKAMTHNLDKLVKLNGSFKPPLCQINLIAGLKFLIPTGERGKYKRVTLNGDAAGAQNGSVKYHHPDNGNKVCVYFYCSDPRPLLVCYNGWAYRAKDMAAYNEQKWAKCTEVQAADAAKCGCAQTPPTGTCDKCPLIKALVGVSDFLNPVDVKQVPNSTSKYWKFCRCYCVHKFNGCKIWIRVTSQPAIGSFCYNKYTHTHAGITGKGDGFRLGNIHYDGRNKGENGNNNSNTCIKLNGTNSNGYKCISASDVNKSDNKHKASPEVVVFYYKGDTKHEHPLLVALRSPDWCFYYNTYFELTKKSEPRETKLYKKNDGKDPLDLSDTKPGGKLAQKLDSILFKISKKLQIVLSTRPVATEYKPGQNGLITDVFDTGTGDKSSNQKAAKQLFDVKTRILKEVAKEADELEKTSKTTGTNALTAGKPLSTRDSLMHHVTLKTSYQAKLCDNNGKPSAPPEPATPSGPTTTQIQVEEVHCPGLQPGGYRCFKHDLVNTNNIEQVGGLVLCLWVDKAGGKGDNGKCQPCDTQGSKQGAGKEGLELCTGQATSNGETGCKNGKNGCKTGKNGQSVQLSYTTCKGNLYVFFYGEDPRPLMLCYDKHAYRPVCMADYCKQWVRVGNGPGGAGSTNCMCDEKGQQTGRKGEPKFNTPALLPELFRVSVLLNPVYLRLTKDAYGKLDPKHGQADSAGTNGRQQPSSASGPNGPQAASGTNGQTGSATDDYTYLTHNYPPDPVRVRVTTQDLQCYRRYTHKPEHEGFRLGRVTYAQPPCPEGAGAGQGNGPGVPVAASSNGQCPAQPTAPSTTTTTQAFCFKYAPEKQLQTVCTYYYMYDCAHNWPLVVELGFKGRPSEWWRLCSGPQEGGGNGSNGVSAGSNGGGASVSPNGSPTGSTSTDDPAPSKPPTTGLKWVRMTASQTGTGTGADAQAQTGTSTGHTNTGTGTGTGDSCKDAPSTQPAQSGQNGAAGQSENCAECPPPGAAATGGPQPAHNGNNTHTHTTDQTSQEQRENREQTCARDAAFARDAREIENKLGKTVLGIPAYPRNYPGLEIDLRELIERRAYEIRKSLGIEYGPKTEKTLIMETDSNCQEESIMAYLVGGGVFGAAGGSGWKLVTMVTGMTGVVRVGVTGEK</sequence>
<dbReference type="OrthoDB" id="10586710at2759"/>
<dbReference type="RefSeq" id="XP_009691878.1">
    <property type="nucleotide sequence ID" value="XM_009693583.1"/>
</dbReference>
<feature type="compositionally biased region" description="Low complexity" evidence="1">
    <location>
        <begin position="2380"/>
        <end position="2397"/>
    </location>
</feature>
<organism evidence="2 3">
    <name type="scientific">Theileria orientalis strain Shintoku</name>
    <dbReference type="NCBI Taxonomy" id="869250"/>
    <lineage>
        <taxon>Eukaryota</taxon>
        <taxon>Sar</taxon>
        <taxon>Alveolata</taxon>
        <taxon>Apicomplexa</taxon>
        <taxon>Aconoidasida</taxon>
        <taxon>Piroplasmida</taxon>
        <taxon>Theileriidae</taxon>
        <taxon>Theileria</taxon>
    </lineage>
</organism>
<dbReference type="PANTHER" id="PTHR40903">
    <property type="entry name" value="GLYCINE-RICH CELL WALL STRUCTURAL PROTEIN 1-LIKE"/>
    <property type="match status" value="1"/>
</dbReference>
<feature type="compositionally biased region" description="Basic and acidic residues" evidence="1">
    <location>
        <begin position="2600"/>
        <end position="2609"/>
    </location>
</feature>
<dbReference type="VEuPathDB" id="PiroplasmaDB:TOT_030000840"/>
<dbReference type="PANTHER" id="PTHR40903:SF1">
    <property type="entry name" value="HYPHALLY REGULATED CELL WALL PROTEIN 3"/>
    <property type="match status" value="1"/>
</dbReference>
<name>J4CDR0_THEOR</name>
<feature type="compositionally biased region" description="Low complexity" evidence="1">
    <location>
        <begin position="2574"/>
        <end position="2591"/>
    </location>
</feature>